<dbReference type="EMBL" id="BDGG01000005">
    <property type="protein sequence ID" value="GAV00046.1"/>
    <property type="molecule type" value="Genomic_DNA"/>
</dbReference>
<name>A0A1D1VGY0_RAMVA</name>
<feature type="signal peptide" evidence="1">
    <location>
        <begin position="1"/>
        <end position="26"/>
    </location>
</feature>
<accession>A0A1D1VGY0</accession>
<feature type="chain" id="PRO_5008898418" evidence="1">
    <location>
        <begin position="27"/>
        <end position="97"/>
    </location>
</feature>
<reference evidence="2 3" key="1">
    <citation type="journal article" date="2016" name="Nat. Commun.">
        <title>Extremotolerant tardigrade genome and improved radiotolerance of human cultured cells by tardigrade-unique protein.</title>
        <authorList>
            <person name="Hashimoto T."/>
            <person name="Horikawa D.D."/>
            <person name="Saito Y."/>
            <person name="Kuwahara H."/>
            <person name="Kozuka-Hata H."/>
            <person name="Shin-I T."/>
            <person name="Minakuchi Y."/>
            <person name="Ohishi K."/>
            <person name="Motoyama A."/>
            <person name="Aizu T."/>
            <person name="Enomoto A."/>
            <person name="Kondo K."/>
            <person name="Tanaka S."/>
            <person name="Hara Y."/>
            <person name="Koshikawa S."/>
            <person name="Sagara H."/>
            <person name="Miura T."/>
            <person name="Yokobori S."/>
            <person name="Miyagawa K."/>
            <person name="Suzuki Y."/>
            <person name="Kubo T."/>
            <person name="Oyama M."/>
            <person name="Kohara Y."/>
            <person name="Fujiyama A."/>
            <person name="Arakawa K."/>
            <person name="Katayama T."/>
            <person name="Toyoda A."/>
            <person name="Kunieda T."/>
        </authorList>
    </citation>
    <scope>NUCLEOTIDE SEQUENCE [LARGE SCALE GENOMIC DNA]</scope>
    <source>
        <strain evidence="2 3">YOKOZUNA-1</strain>
    </source>
</reference>
<proteinExistence type="predicted"/>
<keyword evidence="3" id="KW-1185">Reference proteome</keyword>
<dbReference type="Proteomes" id="UP000186922">
    <property type="component" value="Unassembled WGS sequence"/>
</dbReference>
<evidence type="ECO:0000313" key="2">
    <source>
        <dbReference type="EMBL" id="GAV00046.1"/>
    </source>
</evidence>
<sequence>MTSWLSFVVCLTLAYVFLHVAIPVEAMPTLIDSVDSEDASIPTRPLVLKVLISNSEFHDAANRYGPTWERIVKLAESLGKVSDLERYFEHRGRPRYG</sequence>
<evidence type="ECO:0000313" key="3">
    <source>
        <dbReference type="Proteomes" id="UP000186922"/>
    </source>
</evidence>
<protein>
    <submittedName>
        <fullName evidence="2">Uncharacterized protein</fullName>
    </submittedName>
</protein>
<gene>
    <name evidence="2" type="primary">RvY_10955</name>
    <name evidence="2" type="synonym">RvY_10955.1</name>
    <name evidence="2" type="ORF">RvY_10955-1</name>
</gene>
<keyword evidence="1" id="KW-0732">Signal</keyword>
<dbReference type="AlphaFoldDB" id="A0A1D1VGY0"/>
<evidence type="ECO:0000256" key="1">
    <source>
        <dbReference type="SAM" id="SignalP"/>
    </source>
</evidence>
<comment type="caution">
    <text evidence="2">The sequence shown here is derived from an EMBL/GenBank/DDBJ whole genome shotgun (WGS) entry which is preliminary data.</text>
</comment>
<organism evidence="2 3">
    <name type="scientific">Ramazzottius varieornatus</name>
    <name type="common">Water bear</name>
    <name type="synonym">Tardigrade</name>
    <dbReference type="NCBI Taxonomy" id="947166"/>
    <lineage>
        <taxon>Eukaryota</taxon>
        <taxon>Metazoa</taxon>
        <taxon>Ecdysozoa</taxon>
        <taxon>Tardigrada</taxon>
        <taxon>Eutardigrada</taxon>
        <taxon>Parachela</taxon>
        <taxon>Hypsibioidea</taxon>
        <taxon>Ramazzottiidae</taxon>
        <taxon>Ramazzottius</taxon>
    </lineage>
</organism>